<protein>
    <recommendedName>
        <fullName evidence="3">DUF2281 domain-containing protein</fullName>
    </recommendedName>
</protein>
<accession>A0ABW5K7J7</accession>
<reference evidence="2" key="1">
    <citation type="journal article" date="2019" name="Int. J. Syst. Evol. Microbiol.">
        <title>The Global Catalogue of Microorganisms (GCM) 10K type strain sequencing project: providing services to taxonomists for standard genome sequencing and annotation.</title>
        <authorList>
            <consortium name="The Broad Institute Genomics Platform"/>
            <consortium name="The Broad Institute Genome Sequencing Center for Infectious Disease"/>
            <person name="Wu L."/>
            <person name="Ma J."/>
        </authorList>
    </citation>
    <scope>NUCLEOTIDE SEQUENCE [LARGE SCALE GENOMIC DNA]</scope>
    <source>
        <strain evidence="2">KCTC 52204</strain>
    </source>
</reference>
<organism evidence="1 2">
    <name type="scientific">Kaistella montana</name>
    <dbReference type="NCBI Taxonomy" id="1849733"/>
    <lineage>
        <taxon>Bacteria</taxon>
        <taxon>Pseudomonadati</taxon>
        <taxon>Bacteroidota</taxon>
        <taxon>Flavobacteriia</taxon>
        <taxon>Flavobacteriales</taxon>
        <taxon>Weeksellaceae</taxon>
        <taxon>Chryseobacterium group</taxon>
        <taxon>Kaistella</taxon>
    </lineage>
</organism>
<keyword evidence="2" id="KW-1185">Reference proteome</keyword>
<dbReference type="RefSeq" id="WP_255927366.1">
    <property type="nucleotide sequence ID" value="NZ_JANFQP010000001.1"/>
</dbReference>
<name>A0ABW5K7J7_9FLAO</name>
<gene>
    <name evidence="1" type="ORF">ACFSO8_02855</name>
</gene>
<evidence type="ECO:0000313" key="2">
    <source>
        <dbReference type="Proteomes" id="UP001597394"/>
    </source>
</evidence>
<sequence length="94" mass="11271">MKNFSNFDKNKGLKMEITIKDLENNLKTLPKELLGNVNDYIDFLKEKYTKIKEEKIYNLSENQKNILDNQEDIEDSEYQDNEEFLAELRKEYGL</sequence>
<evidence type="ECO:0000313" key="1">
    <source>
        <dbReference type="EMBL" id="MFD2544393.1"/>
    </source>
</evidence>
<evidence type="ECO:0008006" key="3">
    <source>
        <dbReference type="Google" id="ProtNLM"/>
    </source>
</evidence>
<proteinExistence type="predicted"/>
<dbReference type="EMBL" id="JBHULG010000001">
    <property type="protein sequence ID" value="MFD2544393.1"/>
    <property type="molecule type" value="Genomic_DNA"/>
</dbReference>
<dbReference type="Proteomes" id="UP001597394">
    <property type="component" value="Unassembled WGS sequence"/>
</dbReference>
<comment type="caution">
    <text evidence="1">The sequence shown here is derived from an EMBL/GenBank/DDBJ whole genome shotgun (WGS) entry which is preliminary data.</text>
</comment>